<keyword evidence="3" id="KW-0813">Transport</keyword>
<organism evidence="10 11">
    <name type="scientific">Nadsonia fulvescens var. elongata DSM 6958</name>
    <dbReference type="NCBI Taxonomy" id="857566"/>
    <lineage>
        <taxon>Eukaryota</taxon>
        <taxon>Fungi</taxon>
        <taxon>Dikarya</taxon>
        <taxon>Ascomycota</taxon>
        <taxon>Saccharomycotina</taxon>
        <taxon>Dipodascomycetes</taxon>
        <taxon>Dipodascales</taxon>
        <taxon>Dipodascales incertae sedis</taxon>
        <taxon>Nadsonia</taxon>
    </lineage>
</organism>
<evidence type="ECO:0000256" key="3">
    <source>
        <dbReference type="ARBA" id="ARBA00022448"/>
    </source>
</evidence>
<dbReference type="GO" id="GO:0031966">
    <property type="term" value="C:mitochondrial membrane"/>
    <property type="evidence" value="ECO:0007669"/>
    <property type="project" value="UniProtKB-SubCell"/>
</dbReference>
<keyword evidence="11" id="KW-1185">Reference proteome</keyword>
<evidence type="ECO:0000256" key="7">
    <source>
        <dbReference type="ARBA" id="ARBA00023128"/>
    </source>
</evidence>
<name>A0A1E3PJI7_9ASCO</name>
<dbReference type="InterPro" id="IPR006808">
    <property type="entry name" value="ATP_synth_F0_gsu_mt"/>
</dbReference>
<dbReference type="Pfam" id="PF04718">
    <property type="entry name" value="ATP-synt_G"/>
    <property type="match status" value="1"/>
</dbReference>
<comment type="similarity">
    <text evidence="2">Belongs to the ATPase g subunit family.</text>
</comment>
<evidence type="ECO:0000256" key="2">
    <source>
        <dbReference type="ARBA" id="ARBA00005699"/>
    </source>
</evidence>
<proteinExistence type="inferred from homology"/>
<keyword evidence="4" id="KW-0138">CF(0)</keyword>
<comment type="subcellular location">
    <subcellularLocation>
        <location evidence="1">Mitochondrion membrane</location>
    </subcellularLocation>
</comment>
<keyword evidence="5" id="KW-0375">Hydrogen ion transport</keyword>
<dbReference type="AlphaFoldDB" id="A0A1E3PJI7"/>
<evidence type="ECO:0000256" key="5">
    <source>
        <dbReference type="ARBA" id="ARBA00022781"/>
    </source>
</evidence>
<evidence type="ECO:0000256" key="4">
    <source>
        <dbReference type="ARBA" id="ARBA00022547"/>
    </source>
</evidence>
<dbReference type="Proteomes" id="UP000095009">
    <property type="component" value="Unassembled WGS sequence"/>
</dbReference>
<sequence length="100" mass="11090">LVSRLVFYTRAAKEVGKEVYIQEGLAPPTLAQIKAAFNQIPAVIFKVAENPQSVSTFLSKLNSTELVKYTFYGVQLVGFFSLGEIIGRRNIAGYENPKAY</sequence>
<evidence type="ECO:0000256" key="9">
    <source>
        <dbReference type="ARBA" id="ARBA00023310"/>
    </source>
</evidence>
<evidence type="ECO:0000256" key="6">
    <source>
        <dbReference type="ARBA" id="ARBA00023065"/>
    </source>
</evidence>
<feature type="non-terminal residue" evidence="10">
    <location>
        <position position="1"/>
    </location>
</feature>
<evidence type="ECO:0000313" key="11">
    <source>
        <dbReference type="Proteomes" id="UP000095009"/>
    </source>
</evidence>
<evidence type="ECO:0000256" key="8">
    <source>
        <dbReference type="ARBA" id="ARBA00023136"/>
    </source>
</evidence>
<gene>
    <name evidence="10" type="ORF">NADFUDRAFT_24772</name>
</gene>
<dbReference type="GO" id="GO:0045259">
    <property type="term" value="C:proton-transporting ATP synthase complex"/>
    <property type="evidence" value="ECO:0007669"/>
    <property type="project" value="UniProtKB-KW"/>
</dbReference>
<dbReference type="GO" id="GO:0015986">
    <property type="term" value="P:proton motive force-driven ATP synthesis"/>
    <property type="evidence" value="ECO:0007669"/>
    <property type="project" value="InterPro"/>
</dbReference>
<evidence type="ECO:0000313" key="10">
    <source>
        <dbReference type="EMBL" id="ODQ65575.1"/>
    </source>
</evidence>
<accession>A0A1E3PJI7</accession>
<reference evidence="10 11" key="1">
    <citation type="journal article" date="2016" name="Proc. Natl. Acad. Sci. U.S.A.">
        <title>Comparative genomics of biotechnologically important yeasts.</title>
        <authorList>
            <person name="Riley R."/>
            <person name="Haridas S."/>
            <person name="Wolfe K.H."/>
            <person name="Lopes M.R."/>
            <person name="Hittinger C.T."/>
            <person name="Goeker M."/>
            <person name="Salamov A.A."/>
            <person name="Wisecaver J.H."/>
            <person name="Long T.M."/>
            <person name="Calvey C.H."/>
            <person name="Aerts A.L."/>
            <person name="Barry K.W."/>
            <person name="Choi C."/>
            <person name="Clum A."/>
            <person name="Coughlan A.Y."/>
            <person name="Deshpande S."/>
            <person name="Douglass A.P."/>
            <person name="Hanson S.J."/>
            <person name="Klenk H.-P."/>
            <person name="LaButti K.M."/>
            <person name="Lapidus A."/>
            <person name="Lindquist E.A."/>
            <person name="Lipzen A.M."/>
            <person name="Meier-Kolthoff J.P."/>
            <person name="Ohm R.A."/>
            <person name="Otillar R.P."/>
            <person name="Pangilinan J.L."/>
            <person name="Peng Y."/>
            <person name="Rokas A."/>
            <person name="Rosa C.A."/>
            <person name="Scheuner C."/>
            <person name="Sibirny A.A."/>
            <person name="Slot J.C."/>
            <person name="Stielow J.B."/>
            <person name="Sun H."/>
            <person name="Kurtzman C.P."/>
            <person name="Blackwell M."/>
            <person name="Grigoriev I.V."/>
            <person name="Jeffries T.W."/>
        </authorList>
    </citation>
    <scope>NUCLEOTIDE SEQUENCE [LARGE SCALE GENOMIC DNA]</scope>
    <source>
        <strain evidence="10 11">DSM 6958</strain>
    </source>
</reference>
<protein>
    <submittedName>
        <fullName evidence="10">ATP synthase G chain, mitochondrial</fullName>
    </submittedName>
</protein>
<evidence type="ECO:0000256" key="1">
    <source>
        <dbReference type="ARBA" id="ARBA00004325"/>
    </source>
</evidence>
<dbReference type="GO" id="GO:0015078">
    <property type="term" value="F:proton transmembrane transporter activity"/>
    <property type="evidence" value="ECO:0007669"/>
    <property type="project" value="InterPro"/>
</dbReference>
<keyword evidence="9" id="KW-0066">ATP synthesis</keyword>
<keyword evidence="7" id="KW-0496">Mitochondrion</keyword>
<dbReference type="STRING" id="857566.A0A1E3PJI7"/>
<dbReference type="OrthoDB" id="437at2759"/>
<keyword evidence="6" id="KW-0406">Ion transport</keyword>
<keyword evidence="8" id="KW-0472">Membrane</keyword>
<dbReference type="EMBL" id="KV454409">
    <property type="protein sequence ID" value="ODQ65575.1"/>
    <property type="molecule type" value="Genomic_DNA"/>
</dbReference>